<feature type="compositionally biased region" description="Basic and acidic residues" evidence="1">
    <location>
        <begin position="100"/>
        <end position="114"/>
    </location>
</feature>
<name>A0AAE0FG47_9CHLO</name>
<organism evidence="2 3">
    <name type="scientific">Cymbomonas tetramitiformis</name>
    <dbReference type="NCBI Taxonomy" id="36881"/>
    <lineage>
        <taxon>Eukaryota</taxon>
        <taxon>Viridiplantae</taxon>
        <taxon>Chlorophyta</taxon>
        <taxon>Pyramimonadophyceae</taxon>
        <taxon>Pyramimonadales</taxon>
        <taxon>Pyramimonadaceae</taxon>
        <taxon>Cymbomonas</taxon>
    </lineage>
</organism>
<feature type="compositionally biased region" description="Acidic residues" evidence="1">
    <location>
        <begin position="115"/>
        <end position="124"/>
    </location>
</feature>
<comment type="caution">
    <text evidence="2">The sequence shown here is derived from an EMBL/GenBank/DDBJ whole genome shotgun (WGS) entry which is preliminary data.</text>
</comment>
<sequence length="417" mass="43363">MARSMSCQMDYSLGGMEKKTKRRKKVAGDVTGRREKEWKAVRDAGRLRHETMTPDISEQKPGQAEGRSRPAAMPQSMAPSEGGTERPGNEGGQQPSHPSRSSERSSEQEVREDGDATEDSDSEEEYLHSCWGEGTADEVKGSQAPLAPAWSPQEPTSQGSDEAVDDDPMSHRGVAQPIQAEAMEEDSDEAAPGEEEAMEEEGAMSSWADTVEQHLAVLANDTGANGYLGENDGIMAELPYASSDAMLLPELDIEAPLGGGVAALKAGWDEPEEGGKSSQAAKACMVQASASMVPVAACAGGAGAPDGNVVVANPSIPKAPSNAKDVGIVVEEGSSKVESWRASVVAPGSCRLAALSESDGTHHGSLMVSSTAWPHTPTGQPGRPMGTSPHRGTGLRVIGAGHTVLSGGCAVHQSSSQ</sequence>
<dbReference type="Proteomes" id="UP001190700">
    <property type="component" value="Unassembled WGS sequence"/>
</dbReference>
<accession>A0AAE0FG47</accession>
<feature type="region of interest" description="Disordered" evidence="1">
    <location>
        <begin position="1"/>
        <end position="205"/>
    </location>
</feature>
<dbReference type="EMBL" id="LGRX02019105">
    <property type="protein sequence ID" value="KAK3258974.1"/>
    <property type="molecule type" value="Genomic_DNA"/>
</dbReference>
<evidence type="ECO:0000256" key="1">
    <source>
        <dbReference type="SAM" id="MobiDB-lite"/>
    </source>
</evidence>
<dbReference type="AlphaFoldDB" id="A0AAE0FG47"/>
<evidence type="ECO:0000313" key="3">
    <source>
        <dbReference type="Proteomes" id="UP001190700"/>
    </source>
</evidence>
<feature type="compositionally biased region" description="Acidic residues" evidence="1">
    <location>
        <begin position="182"/>
        <end position="202"/>
    </location>
</feature>
<evidence type="ECO:0000313" key="2">
    <source>
        <dbReference type="EMBL" id="KAK3258974.1"/>
    </source>
</evidence>
<proteinExistence type="predicted"/>
<protein>
    <submittedName>
        <fullName evidence="2">Uncharacterized protein</fullName>
    </submittedName>
</protein>
<reference evidence="2 3" key="1">
    <citation type="journal article" date="2015" name="Genome Biol. Evol.">
        <title>Comparative Genomics of a Bacterivorous Green Alga Reveals Evolutionary Causalities and Consequences of Phago-Mixotrophic Mode of Nutrition.</title>
        <authorList>
            <person name="Burns J.A."/>
            <person name="Paasch A."/>
            <person name="Narechania A."/>
            <person name="Kim E."/>
        </authorList>
    </citation>
    <scope>NUCLEOTIDE SEQUENCE [LARGE SCALE GENOMIC DNA]</scope>
    <source>
        <strain evidence="2 3">PLY_AMNH</strain>
    </source>
</reference>
<keyword evidence="3" id="KW-1185">Reference proteome</keyword>
<feature type="compositionally biased region" description="Basic and acidic residues" evidence="1">
    <location>
        <begin position="31"/>
        <end position="52"/>
    </location>
</feature>
<gene>
    <name evidence="2" type="ORF">CYMTET_32005</name>
</gene>